<name>A0A9E3LUD2_9NOST</name>
<proteinExistence type="predicted"/>
<accession>A0A9E3LUD2</accession>
<dbReference type="AlphaFoldDB" id="A0A9E3LUD2"/>
<dbReference type="EMBL" id="JAHHHW010000095">
    <property type="protein sequence ID" value="MBW4432900.1"/>
    <property type="molecule type" value="Genomic_DNA"/>
</dbReference>
<comment type="caution">
    <text evidence="1">The sequence shown here is derived from an EMBL/GenBank/DDBJ whole genome shotgun (WGS) entry which is preliminary data.</text>
</comment>
<gene>
    <name evidence="1" type="ORF">KME28_14520</name>
</gene>
<reference evidence="1" key="1">
    <citation type="submission" date="2021-05" db="EMBL/GenBank/DDBJ databases">
        <authorList>
            <person name="Pietrasiak N."/>
            <person name="Ward R."/>
            <person name="Stajich J.E."/>
            <person name="Kurbessoian T."/>
        </authorList>
    </citation>
    <scope>NUCLEOTIDE SEQUENCE</scope>
    <source>
        <strain evidence="1">HA4357-MV3</strain>
    </source>
</reference>
<evidence type="ECO:0000313" key="2">
    <source>
        <dbReference type="Proteomes" id="UP000813215"/>
    </source>
</evidence>
<dbReference type="Proteomes" id="UP000813215">
    <property type="component" value="Unassembled WGS sequence"/>
</dbReference>
<sequence length="310" mass="36037">MKSANLRQVTERDEAMENLSKRQKHALAMALWMENKSDRTNHVFARRIKQLLLRAFVIYQHRQQLLPDQLNKYHLDYKNRLKRCLDIMPESRICWQGDRFNIKIPFYLLLFLEEIFTVYPNIEDEKSLESNNISQPSQSVADKSNYTKFGFDYYIIWGKFVEWLIDISGKKSIIVELKKNLGYISLIPISVGGKNVKIRGIGINYHDLYHLEVAQLNRIQIGKNWVSGIHGINAGIFHDLPIVEEYDGYLDEARVAIHEGLTRPTAFSVLKTFCWLILLSLHGINSLAVLIRHLKSLKTKQEDLINAIAL</sequence>
<evidence type="ECO:0000313" key="1">
    <source>
        <dbReference type="EMBL" id="MBW4432900.1"/>
    </source>
</evidence>
<reference evidence="1" key="2">
    <citation type="journal article" date="2022" name="Microbiol. Resour. Announc.">
        <title>Metagenome Sequencing to Explore Phylogenomics of Terrestrial Cyanobacteria.</title>
        <authorList>
            <person name="Ward R.D."/>
            <person name="Stajich J.E."/>
            <person name="Johansen J.R."/>
            <person name="Huntemann M."/>
            <person name="Clum A."/>
            <person name="Foster B."/>
            <person name="Foster B."/>
            <person name="Roux S."/>
            <person name="Palaniappan K."/>
            <person name="Varghese N."/>
            <person name="Mukherjee S."/>
            <person name="Reddy T.B.K."/>
            <person name="Daum C."/>
            <person name="Copeland A."/>
            <person name="Chen I.A."/>
            <person name="Ivanova N.N."/>
            <person name="Kyrpides N.C."/>
            <person name="Shapiro N."/>
            <person name="Eloe-Fadrosh E.A."/>
            <person name="Pietrasiak N."/>
        </authorList>
    </citation>
    <scope>NUCLEOTIDE SEQUENCE</scope>
    <source>
        <strain evidence="1">HA4357-MV3</strain>
    </source>
</reference>
<organism evidence="1 2">
    <name type="scientific">Pelatocladus maniniholoensis HA4357-MV3</name>
    <dbReference type="NCBI Taxonomy" id="1117104"/>
    <lineage>
        <taxon>Bacteria</taxon>
        <taxon>Bacillati</taxon>
        <taxon>Cyanobacteriota</taxon>
        <taxon>Cyanophyceae</taxon>
        <taxon>Nostocales</taxon>
        <taxon>Nostocaceae</taxon>
        <taxon>Pelatocladus</taxon>
    </lineage>
</organism>
<protein>
    <submittedName>
        <fullName evidence="1">Uncharacterized protein</fullName>
    </submittedName>
</protein>